<feature type="repeat" description="TPR" evidence="3">
    <location>
        <begin position="108"/>
        <end position="141"/>
    </location>
</feature>
<keyword evidence="1" id="KW-0677">Repeat</keyword>
<proteinExistence type="predicted"/>
<dbReference type="Gene3D" id="1.25.40.10">
    <property type="entry name" value="Tetratricopeptide repeat domain"/>
    <property type="match status" value="1"/>
</dbReference>
<dbReference type="RefSeq" id="WP_075004968.1">
    <property type="nucleotide sequence ID" value="NZ_FOAP01000001.1"/>
</dbReference>
<dbReference type="NCBIfam" id="TIGR02552">
    <property type="entry name" value="LcrH_SycD"/>
    <property type="match status" value="1"/>
</dbReference>
<sequence length="158" mass="17060">MAAPDSNSPQEEAKLVAALQRWADGKATLRDVRGYTDEELYAIAKTAYFFFYQGRLNEARTLFQGLYAINPADSYFAKALGVVELASGNAQGALAAYDVAIKLSPNDAQAYVGRAEVKLTLGQKAQAVEDLRRAASLVPEDDPVGRKAAAMVSTLSRR</sequence>
<dbReference type="PANTHER" id="PTHR44858">
    <property type="entry name" value="TETRATRICOPEPTIDE REPEAT PROTEIN 6"/>
    <property type="match status" value="1"/>
</dbReference>
<keyword evidence="5" id="KW-1185">Reference proteome</keyword>
<feature type="repeat" description="TPR" evidence="3">
    <location>
        <begin position="74"/>
        <end position="107"/>
    </location>
</feature>
<dbReference type="SUPFAM" id="SSF48452">
    <property type="entry name" value="TPR-like"/>
    <property type="match status" value="1"/>
</dbReference>
<dbReference type="InterPro" id="IPR050498">
    <property type="entry name" value="Ycf3"/>
</dbReference>
<evidence type="ECO:0000313" key="5">
    <source>
        <dbReference type="Proteomes" id="UP000182719"/>
    </source>
</evidence>
<gene>
    <name evidence="4" type="ORF">SAMN05444354_101779</name>
</gene>
<name>A0A1H7HT03_STIAU</name>
<dbReference type="InterPro" id="IPR011990">
    <property type="entry name" value="TPR-like_helical_dom_sf"/>
</dbReference>
<dbReference type="InterPro" id="IPR019734">
    <property type="entry name" value="TPR_rpt"/>
</dbReference>
<keyword evidence="2 3" id="KW-0802">TPR repeat</keyword>
<organism evidence="4 5">
    <name type="scientific">Stigmatella aurantiaca</name>
    <dbReference type="NCBI Taxonomy" id="41"/>
    <lineage>
        <taxon>Bacteria</taxon>
        <taxon>Pseudomonadati</taxon>
        <taxon>Myxococcota</taxon>
        <taxon>Myxococcia</taxon>
        <taxon>Myxococcales</taxon>
        <taxon>Cystobacterineae</taxon>
        <taxon>Archangiaceae</taxon>
        <taxon>Stigmatella</taxon>
    </lineage>
</organism>
<dbReference type="PROSITE" id="PS50005">
    <property type="entry name" value="TPR"/>
    <property type="match status" value="2"/>
</dbReference>
<protein>
    <submittedName>
        <fullName evidence="4">Type III secretion low calcium response chaperone LcrH/SycD</fullName>
    </submittedName>
</protein>
<evidence type="ECO:0000256" key="1">
    <source>
        <dbReference type="ARBA" id="ARBA00022737"/>
    </source>
</evidence>
<evidence type="ECO:0000313" key="4">
    <source>
        <dbReference type="EMBL" id="SEK52180.1"/>
    </source>
</evidence>
<dbReference type="InterPro" id="IPR005415">
    <property type="entry name" value="T3SS_Ca_resp_chp_LcrH/SycD"/>
</dbReference>
<dbReference type="OrthoDB" id="5508385at2"/>
<accession>A0A1H7HT03</accession>
<reference evidence="5" key="1">
    <citation type="submission" date="2016-10" db="EMBL/GenBank/DDBJ databases">
        <authorList>
            <person name="Varghese N."/>
            <person name="Submissions S."/>
        </authorList>
    </citation>
    <scope>NUCLEOTIDE SEQUENCE [LARGE SCALE GENOMIC DNA]</scope>
    <source>
        <strain evidence="5">DSM 17044</strain>
    </source>
</reference>
<dbReference type="AlphaFoldDB" id="A0A1H7HT03"/>
<dbReference type="Proteomes" id="UP000182719">
    <property type="component" value="Unassembled WGS sequence"/>
</dbReference>
<evidence type="ECO:0000256" key="2">
    <source>
        <dbReference type="ARBA" id="ARBA00022803"/>
    </source>
</evidence>
<dbReference type="Pfam" id="PF13432">
    <property type="entry name" value="TPR_16"/>
    <property type="match status" value="1"/>
</dbReference>
<dbReference type="EMBL" id="FOAP01000001">
    <property type="protein sequence ID" value="SEK52180.1"/>
    <property type="molecule type" value="Genomic_DNA"/>
</dbReference>
<dbReference type="PANTHER" id="PTHR44858:SF1">
    <property type="entry name" value="UDP-N-ACETYLGLUCOSAMINE--PEPTIDE N-ACETYLGLUCOSAMINYLTRANSFERASE SPINDLY-RELATED"/>
    <property type="match status" value="1"/>
</dbReference>
<evidence type="ECO:0000256" key="3">
    <source>
        <dbReference type="PROSITE-ProRule" id="PRU00339"/>
    </source>
</evidence>
<dbReference type="SMART" id="SM00028">
    <property type="entry name" value="TPR"/>
    <property type="match status" value="2"/>
</dbReference>